<evidence type="ECO:0000313" key="4">
    <source>
        <dbReference type="EMBL" id="KAK6535627.1"/>
    </source>
</evidence>
<dbReference type="EMBL" id="JAVHJO010000010">
    <property type="protein sequence ID" value="KAK6535627.1"/>
    <property type="molecule type" value="Genomic_DNA"/>
</dbReference>
<name>A0AAV9X5S2_9PEZI</name>
<evidence type="ECO:0000256" key="1">
    <source>
        <dbReference type="ARBA" id="ARBA00022737"/>
    </source>
</evidence>
<dbReference type="AlphaFoldDB" id="A0AAV9X5S2"/>
<accession>A0AAV9X5S2</accession>
<proteinExistence type="predicted"/>
<feature type="repeat" description="ANK" evidence="3">
    <location>
        <begin position="651"/>
        <end position="683"/>
    </location>
</feature>
<protein>
    <recommendedName>
        <fullName evidence="6">Ankyrin</fullName>
    </recommendedName>
</protein>
<keyword evidence="5" id="KW-1185">Reference proteome</keyword>
<evidence type="ECO:0000256" key="3">
    <source>
        <dbReference type="PROSITE-ProRule" id="PRU00023"/>
    </source>
</evidence>
<evidence type="ECO:0000256" key="2">
    <source>
        <dbReference type="ARBA" id="ARBA00023043"/>
    </source>
</evidence>
<feature type="repeat" description="ANK" evidence="3">
    <location>
        <begin position="517"/>
        <end position="549"/>
    </location>
</feature>
<gene>
    <name evidence="4" type="ORF">TWF694_002082</name>
</gene>
<dbReference type="Gene3D" id="1.25.40.20">
    <property type="entry name" value="Ankyrin repeat-containing domain"/>
    <property type="match status" value="3"/>
</dbReference>
<organism evidence="4 5">
    <name type="scientific">Orbilia ellipsospora</name>
    <dbReference type="NCBI Taxonomy" id="2528407"/>
    <lineage>
        <taxon>Eukaryota</taxon>
        <taxon>Fungi</taxon>
        <taxon>Dikarya</taxon>
        <taxon>Ascomycota</taxon>
        <taxon>Pezizomycotina</taxon>
        <taxon>Orbiliomycetes</taxon>
        <taxon>Orbiliales</taxon>
        <taxon>Orbiliaceae</taxon>
        <taxon>Orbilia</taxon>
    </lineage>
</organism>
<dbReference type="PANTHER" id="PTHR24173">
    <property type="entry name" value="ANKYRIN REPEAT CONTAINING"/>
    <property type="match status" value="1"/>
</dbReference>
<feature type="repeat" description="ANK" evidence="3">
    <location>
        <begin position="618"/>
        <end position="650"/>
    </location>
</feature>
<dbReference type="PROSITE" id="PS50297">
    <property type="entry name" value="ANK_REP_REGION"/>
    <property type="match status" value="4"/>
</dbReference>
<reference evidence="4 5" key="1">
    <citation type="submission" date="2019-10" db="EMBL/GenBank/DDBJ databases">
        <authorList>
            <person name="Palmer J.M."/>
        </authorList>
    </citation>
    <scope>NUCLEOTIDE SEQUENCE [LARGE SCALE GENOMIC DNA]</scope>
    <source>
        <strain evidence="4 5">TWF694</strain>
    </source>
</reference>
<dbReference type="PANTHER" id="PTHR24173:SF83">
    <property type="entry name" value="SOCS BOX DOMAIN-CONTAINING PROTEIN"/>
    <property type="match status" value="1"/>
</dbReference>
<dbReference type="InterPro" id="IPR002110">
    <property type="entry name" value="Ankyrin_rpt"/>
</dbReference>
<evidence type="ECO:0000313" key="5">
    <source>
        <dbReference type="Proteomes" id="UP001365542"/>
    </source>
</evidence>
<dbReference type="Pfam" id="PF00023">
    <property type="entry name" value="Ank"/>
    <property type="match status" value="1"/>
</dbReference>
<sequence>MADPLTIITGAITLGDALVKSTSSLVQLINKVRNAPAELLALVKDTEDIKQFLRDILDHAREENTLLAATAQTIGYGIGLHSNSFNKAPADVLQLMKRAELNIAELQDVLAKTTVASGSGGLKVKKRAWLTQSRRLRGLTQELGDIKGSFNFYFASKSSTHSFRAALVLRQFQMENSKMWSSHIRDDGNMKTVIDAINLQIQNLKHLPEEQRKMNMLLQYISQNINAVPALPASQPAHPMATTPALTPQNACANTLYIPSSITNETSIQKEVMVSRLKLKFSRFQKESCSEFCGCICHVRSRYESPSALNRFLGSLLVGVSGIGSGCNEPSCHQQTRFSANFTYRFPAWLLSRMMSLMFFSTTEGYRGFCVQFRPYVTDFSIFRLSSIGDIPGLQRLLGERKALPSEGFYGGWTPLHYAISYAHPTVCRLLIQQGADPTREDGQNQLSALEYAWTRILGGVYPEKTRQEMEVIFDDRECLEEFGFSTIHKIVLGLAHKDLEEELNRDSLELNLQDNNGRTALSWAAQRGDLGKLRILLKYGADPNITTSKGHSPLQFAAESFSPECVKTLLEHNANPHQADPADQNPLHYTLAKPIDDLEYIMPLVDAGIDVNGPTNYNFTPLIMAVEADSIKSARFLIERGAAVNLRGQNEKTPLFFVIEYNATRCLKLLHKHGADFSLADERGATILHYAAAFASPKTLDILAGLALDISEIVDKKDRKYQTALDVLKAREDSNWDEISEAFVRLLDSIKITTVEKESDEGDIFYDADEGETPEILSQSFTNSRTEVSVGDWVEI</sequence>
<keyword evidence="1" id="KW-0677">Repeat</keyword>
<comment type="caution">
    <text evidence="4">The sequence shown here is derived from an EMBL/GenBank/DDBJ whole genome shotgun (WGS) entry which is preliminary data.</text>
</comment>
<keyword evidence="2 3" id="KW-0040">ANK repeat</keyword>
<dbReference type="PROSITE" id="PS50088">
    <property type="entry name" value="ANK_REPEAT"/>
    <property type="match status" value="5"/>
</dbReference>
<feature type="repeat" description="ANK" evidence="3">
    <location>
        <begin position="550"/>
        <end position="582"/>
    </location>
</feature>
<feature type="repeat" description="ANK" evidence="3">
    <location>
        <begin position="411"/>
        <end position="443"/>
    </location>
</feature>
<evidence type="ECO:0008006" key="6">
    <source>
        <dbReference type="Google" id="ProtNLM"/>
    </source>
</evidence>
<dbReference type="InterPro" id="IPR036770">
    <property type="entry name" value="Ankyrin_rpt-contain_sf"/>
</dbReference>
<dbReference type="Pfam" id="PF12796">
    <property type="entry name" value="Ank_2"/>
    <property type="match status" value="2"/>
</dbReference>
<dbReference type="SUPFAM" id="SSF48403">
    <property type="entry name" value="Ankyrin repeat"/>
    <property type="match status" value="2"/>
</dbReference>
<dbReference type="Proteomes" id="UP001365542">
    <property type="component" value="Unassembled WGS sequence"/>
</dbReference>
<dbReference type="SMART" id="SM00248">
    <property type="entry name" value="ANK"/>
    <property type="match status" value="7"/>
</dbReference>